<dbReference type="AlphaFoldDB" id="A0A1H8GK25"/>
<dbReference type="Pfam" id="PF02653">
    <property type="entry name" value="BPD_transp_2"/>
    <property type="match status" value="1"/>
</dbReference>
<feature type="transmembrane region" description="Helical" evidence="6">
    <location>
        <begin position="195"/>
        <end position="214"/>
    </location>
</feature>
<dbReference type="EMBL" id="FOCQ01000011">
    <property type="protein sequence ID" value="SEN44160.1"/>
    <property type="molecule type" value="Genomic_DNA"/>
</dbReference>
<proteinExistence type="predicted"/>
<evidence type="ECO:0000313" key="7">
    <source>
        <dbReference type="EMBL" id="SEN44160.1"/>
    </source>
</evidence>
<keyword evidence="7" id="KW-0813">Transport</keyword>
<dbReference type="InterPro" id="IPR001851">
    <property type="entry name" value="ABC_transp_permease"/>
</dbReference>
<evidence type="ECO:0000256" key="6">
    <source>
        <dbReference type="SAM" id="Phobius"/>
    </source>
</evidence>
<feature type="transmembrane region" description="Helical" evidence="6">
    <location>
        <begin position="109"/>
        <end position="130"/>
    </location>
</feature>
<keyword evidence="4 6" id="KW-1133">Transmembrane helix</keyword>
<dbReference type="RefSeq" id="WP_089970014.1">
    <property type="nucleotide sequence ID" value="NZ_FOCQ01000011.1"/>
</dbReference>
<keyword evidence="5 6" id="KW-0472">Membrane</keyword>
<keyword evidence="8" id="KW-1185">Reference proteome</keyword>
<feature type="transmembrane region" description="Helical" evidence="6">
    <location>
        <begin position="294"/>
        <end position="311"/>
    </location>
</feature>
<dbReference type="PANTHER" id="PTHR47089">
    <property type="entry name" value="ABC TRANSPORTER, PERMEASE PROTEIN"/>
    <property type="match status" value="1"/>
</dbReference>
<dbReference type="OrthoDB" id="45037at2"/>
<dbReference type="Proteomes" id="UP000199695">
    <property type="component" value="Unassembled WGS sequence"/>
</dbReference>
<evidence type="ECO:0000256" key="4">
    <source>
        <dbReference type="ARBA" id="ARBA00022989"/>
    </source>
</evidence>
<feature type="transmembrane region" description="Helical" evidence="6">
    <location>
        <begin position="57"/>
        <end position="78"/>
    </location>
</feature>
<dbReference type="STRING" id="1173111.SAMN05444955_11196"/>
<feature type="transmembrane region" description="Helical" evidence="6">
    <location>
        <begin position="142"/>
        <end position="161"/>
    </location>
</feature>
<keyword evidence="3 6" id="KW-0812">Transmembrane</keyword>
<feature type="transmembrane region" description="Helical" evidence="6">
    <location>
        <begin position="12"/>
        <end position="37"/>
    </location>
</feature>
<dbReference type="CDD" id="cd06580">
    <property type="entry name" value="TM_PBP1_transp_TpRbsC_like"/>
    <property type="match status" value="1"/>
</dbReference>
<dbReference type="GO" id="GO:0022857">
    <property type="term" value="F:transmembrane transporter activity"/>
    <property type="evidence" value="ECO:0007669"/>
    <property type="project" value="InterPro"/>
</dbReference>
<protein>
    <submittedName>
        <fullName evidence="7">Simple sugar transport system permease protein</fullName>
    </submittedName>
</protein>
<keyword evidence="7" id="KW-0762">Sugar transport</keyword>
<reference evidence="7 8" key="1">
    <citation type="submission" date="2016-10" db="EMBL/GenBank/DDBJ databases">
        <authorList>
            <person name="de Groot N.N."/>
        </authorList>
    </citation>
    <scope>NUCLEOTIDE SEQUENCE [LARGE SCALE GENOMIC DNA]</scope>
    <source>
        <strain evidence="7 8">DSM 46701</strain>
    </source>
</reference>
<feature type="transmembrane region" description="Helical" evidence="6">
    <location>
        <begin position="85"/>
        <end position="103"/>
    </location>
</feature>
<gene>
    <name evidence="7" type="ORF">SAMN05444955_11196</name>
</gene>
<evidence type="ECO:0000256" key="2">
    <source>
        <dbReference type="ARBA" id="ARBA00022475"/>
    </source>
</evidence>
<dbReference type="PANTHER" id="PTHR47089:SF1">
    <property type="entry name" value="GUANOSINE ABC TRANSPORTER PERMEASE PROTEIN NUPP"/>
    <property type="match status" value="1"/>
</dbReference>
<name>A0A1H8GK25_9BACL</name>
<feature type="transmembrane region" description="Helical" evidence="6">
    <location>
        <begin position="243"/>
        <end position="260"/>
    </location>
</feature>
<evidence type="ECO:0000256" key="3">
    <source>
        <dbReference type="ARBA" id="ARBA00022692"/>
    </source>
</evidence>
<keyword evidence="2" id="KW-1003">Cell membrane</keyword>
<evidence type="ECO:0000313" key="8">
    <source>
        <dbReference type="Proteomes" id="UP000199695"/>
    </source>
</evidence>
<dbReference type="GO" id="GO:0005886">
    <property type="term" value="C:plasma membrane"/>
    <property type="evidence" value="ECO:0007669"/>
    <property type="project" value="UniProtKB-SubCell"/>
</dbReference>
<evidence type="ECO:0000256" key="1">
    <source>
        <dbReference type="ARBA" id="ARBA00004651"/>
    </source>
</evidence>
<sequence>MQQILSRVNKTSTFATSLISIVLGMLVGAIMMMAAGYDPVLAYRALFASALLQPYDLGESIRTITPLILTGLAVALAFRTGLFNIGVEGQFIVGQLAAVIVGLKLGLPPVLHAVVAVIAGGLAGALWAAVPGLLKATRGVHEVIISIMMNFIALNLSNVMIRKWLTEGSDSTPKIPDSASLRVDFLSQLFGGSRIHLGIFLALAMALFMFYLLWKTKLGYELRAVGHNPLASEYAGMSVKRNIILSMMISGLFAGFAGASELLGTAGYHSIQAAFTGVGFDGIAVALLGANTPLGVILSSVLFGVLTYGGGNMQFEAGVPFEVIRVVFAAIILFVAANISGPLVDLFFRRRRGRHLARNLD</sequence>
<accession>A0A1H8GK25</accession>
<comment type="subcellular location">
    <subcellularLocation>
        <location evidence="1">Cell membrane</location>
        <topology evidence="1">Multi-pass membrane protein</topology>
    </subcellularLocation>
</comment>
<feature type="transmembrane region" description="Helical" evidence="6">
    <location>
        <begin position="323"/>
        <end position="348"/>
    </location>
</feature>
<organism evidence="7 8">
    <name type="scientific">Lihuaxuella thermophila</name>
    <dbReference type="NCBI Taxonomy" id="1173111"/>
    <lineage>
        <taxon>Bacteria</taxon>
        <taxon>Bacillati</taxon>
        <taxon>Bacillota</taxon>
        <taxon>Bacilli</taxon>
        <taxon>Bacillales</taxon>
        <taxon>Thermoactinomycetaceae</taxon>
        <taxon>Lihuaxuella</taxon>
    </lineage>
</organism>
<evidence type="ECO:0000256" key="5">
    <source>
        <dbReference type="ARBA" id="ARBA00023136"/>
    </source>
</evidence>
<feature type="transmembrane region" description="Helical" evidence="6">
    <location>
        <begin position="266"/>
        <end position="287"/>
    </location>
</feature>